<reference evidence="7" key="1">
    <citation type="submission" date="2025-08" db="UniProtKB">
        <authorList>
            <consortium name="RefSeq"/>
        </authorList>
    </citation>
    <scope>IDENTIFICATION</scope>
</reference>
<dbReference type="PROSITE" id="PS50871">
    <property type="entry name" value="C1Q"/>
    <property type="match status" value="1"/>
</dbReference>
<accession>A0A9Y4KN79</accession>
<protein>
    <submittedName>
        <fullName evidence="7">Protein HP-25 homolog 1-like</fullName>
    </submittedName>
</protein>
<dbReference type="PANTHER" id="PTHR22923:SF102">
    <property type="entry name" value="CEREBELLIN 13-RELATED"/>
    <property type="match status" value="1"/>
</dbReference>
<comment type="subcellular location">
    <subcellularLocation>
        <location evidence="1">Secreted</location>
    </subcellularLocation>
</comment>
<dbReference type="InterPro" id="IPR001073">
    <property type="entry name" value="C1q_dom"/>
</dbReference>
<feature type="compositionally biased region" description="Basic and acidic residues" evidence="4">
    <location>
        <begin position="8"/>
        <end position="24"/>
    </location>
</feature>
<dbReference type="GO" id="GO:0005576">
    <property type="term" value="C:extracellular region"/>
    <property type="evidence" value="ECO:0007669"/>
    <property type="project" value="UniProtKB-SubCell"/>
</dbReference>
<keyword evidence="6" id="KW-1185">Reference proteome</keyword>
<dbReference type="AlphaFoldDB" id="A0A9Y4KN79"/>
<evidence type="ECO:0000256" key="4">
    <source>
        <dbReference type="SAM" id="MobiDB-lite"/>
    </source>
</evidence>
<feature type="region of interest" description="Disordered" evidence="4">
    <location>
        <begin position="1"/>
        <end position="24"/>
    </location>
</feature>
<dbReference type="GeneID" id="103367375"/>
<keyword evidence="2" id="KW-0964">Secreted</keyword>
<evidence type="ECO:0000313" key="6">
    <source>
        <dbReference type="Proteomes" id="UP000694891"/>
    </source>
</evidence>
<dbReference type="PRINTS" id="PR00007">
    <property type="entry name" value="COMPLEMNTC1Q"/>
</dbReference>
<proteinExistence type="predicted"/>
<keyword evidence="3" id="KW-0732">Signal</keyword>
<dbReference type="Proteomes" id="UP000694891">
    <property type="component" value="Unplaced"/>
</dbReference>
<dbReference type="InterPro" id="IPR050822">
    <property type="entry name" value="Cerebellin_Synaptic_Org"/>
</dbReference>
<dbReference type="Gene3D" id="2.60.120.40">
    <property type="match status" value="1"/>
</dbReference>
<evidence type="ECO:0000256" key="3">
    <source>
        <dbReference type="ARBA" id="ARBA00022729"/>
    </source>
</evidence>
<gene>
    <name evidence="7" type="primary">LOC103367375</name>
</gene>
<organism evidence="6 7">
    <name type="scientific">Stegastes partitus</name>
    <name type="common">bicolor damselfish</name>
    <dbReference type="NCBI Taxonomy" id="144197"/>
    <lineage>
        <taxon>Eukaryota</taxon>
        <taxon>Metazoa</taxon>
        <taxon>Chordata</taxon>
        <taxon>Craniata</taxon>
        <taxon>Vertebrata</taxon>
        <taxon>Euteleostomi</taxon>
        <taxon>Actinopterygii</taxon>
        <taxon>Neopterygii</taxon>
        <taxon>Teleostei</taxon>
        <taxon>Neoteleostei</taxon>
        <taxon>Acanthomorphata</taxon>
        <taxon>Ovalentaria</taxon>
        <taxon>Pomacentridae</taxon>
        <taxon>Stegastes</taxon>
    </lineage>
</organism>
<dbReference type="Pfam" id="PF00386">
    <property type="entry name" value="C1q"/>
    <property type="match status" value="1"/>
</dbReference>
<name>A0A9Y4KN79_9TELE</name>
<evidence type="ECO:0000256" key="1">
    <source>
        <dbReference type="ARBA" id="ARBA00004613"/>
    </source>
</evidence>
<sequence length="195" mass="21588">MSLDSAEDYSRSDGGNDDRERNCPIEGQLRDVPFDPIVFNQVLVNQGSAYDNDTGVFTAPLAGVYQFVFAAQLCRGNHNNRWYFMVNRDMRMLCHAQMTAGETTLNTCYFMEELKKGDQVWVKQNAESCSWASTTSKTITFSGILLASESVSLVGGKYGSSCPLPSRNVVSRSAGRRVALSGVVVALQLSRFLWD</sequence>
<evidence type="ECO:0000313" key="7">
    <source>
        <dbReference type="RefSeq" id="XP_008293602.1"/>
    </source>
</evidence>
<dbReference type="RefSeq" id="XP_008293602.1">
    <property type="nucleotide sequence ID" value="XM_008295380.1"/>
</dbReference>
<evidence type="ECO:0000259" key="5">
    <source>
        <dbReference type="PROSITE" id="PS50871"/>
    </source>
</evidence>
<dbReference type="InterPro" id="IPR008983">
    <property type="entry name" value="Tumour_necrosis_fac-like_dom"/>
</dbReference>
<feature type="domain" description="C1q" evidence="5">
    <location>
        <begin position="9"/>
        <end position="152"/>
    </location>
</feature>
<evidence type="ECO:0000256" key="2">
    <source>
        <dbReference type="ARBA" id="ARBA00022525"/>
    </source>
</evidence>
<dbReference type="SUPFAM" id="SSF49842">
    <property type="entry name" value="TNF-like"/>
    <property type="match status" value="1"/>
</dbReference>
<dbReference type="PANTHER" id="PTHR22923">
    <property type="entry name" value="CEREBELLIN-RELATED"/>
    <property type="match status" value="1"/>
</dbReference>
<dbReference type="SMART" id="SM00110">
    <property type="entry name" value="C1Q"/>
    <property type="match status" value="1"/>
</dbReference>